<dbReference type="InterPro" id="IPR036679">
    <property type="entry name" value="FlgN-like_sf"/>
</dbReference>
<dbReference type="GO" id="GO:0044780">
    <property type="term" value="P:bacterial-type flagellum assembly"/>
    <property type="evidence" value="ECO:0007669"/>
    <property type="project" value="InterPro"/>
</dbReference>
<dbReference type="Proteomes" id="UP000293142">
    <property type="component" value="Unassembled WGS sequence"/>
</dbReference>
<name>A0A4Q9DJB3_9BACL</name>
<dbReference type="AlphaFoldDB" id="A0A4Q9DJB3"/>
<protein>
    <submittedName>
        <fullName evidence="3">Flagellar protein FlgN</fullName>
    </submittedName>
</protein>
<dbReference type="Gene3D" id="1.20.58.300">
    <property type="entry name" value="FlgN-like"/>
    <property type="match status" value="1"/>
</dbReference>
<comment type="caution">
    <text evidence="3">The sequence shown here is derived from an EMBL/GenBank/DDBJ whole genome shotgun (WGS) entry which is preliminary data.</text>
</comment>
<feature type="coiled-coil region" evidence="2">
    <location>
        <begin position="97"/>
        <end position="124"/>
    </location>
</feature>
<organism evidence="3 4">
    <name type="scientific">Paenibacillus thalictri</name>
    <dbReference type="NCBI Taxonomy" id="2527873"/>
    <lineage>
        <taxon>Bacteria</taxon>
        <taxon>Bacillati</taxon>
        <taxon>Bacillota</taxon>
        <taxon>Bacilli</taxon>
        <taxon>Bacillales</taxon>
        <taxon>Paenibacillaceae</taxon>
        <taxon>Paenibacillus</taxon>
    </lineage>
</organism>
<keyword evidence="4" id="KW-1185">Reference proteome</keyword>
<evidence type="ECO:0000313" key="4">
    <source>
        <dbReference type="Proteomes" id="UP000293142"/>
    </source>
</evidence>
<dbReference type="Pfam" id="PF05130">
    <property type="entry name" value="FlgN"/>
    <property type="match status" value="1"/>
</dbReference>
<keyword evidence="2" id="KW-0175">Coiled coil</keyword>
<keyword evidence="3" id="KW-0966">Cell projection</keyword>
<dbReference type="OrthoDB" id="2660802at2"/>
<keyword evidence="1" id="KW-1005">Bacterial flagellum biogenesis</keyword>
<gene>
    <name evidence="3" type="ORF">EYB31_27580</name>
</gene>
<evidence type="ECO:0000256" key="1">
    <source>
        <dbReference type="ARBA" id="ARBA00022795"/>
    </source>
</evidence>
<keyword evidence="3" id="KW-0282">Flagellum</keyword>
<proteinExistence type="predicted"/>
<evidence type="ECO:0000256" key="2">
    <source>
        <dbReference type="SAM" id="Coils"/>
    </source>
</evidence>
<keyword evidence="3" id="KW-0969">Cilium</keyword>
<dbReference type="RefSeq" id="WP_131016710.1">
    <property type="nucleotide sequence ID" value="NZ_SIRE01000022.1"/>
</dbReference>
<dbReference type="SUPFAM" id="SSF140566">
    <property type="entry name" value="FlgN-like"/>
    <property type="match status" value="1"/>
</dbReference>
<dbReference type="EMBL" id="SIRE01000022">
    <property type="protein sequence ID" value="TBL72991.1"/>
    <property type="molecule type" value="Genomic_DNA"/>
</dbReference>
<dbReference type="InterPro" id="IPR007809">
    <property type="entry name" value="FlgN-like"/>
</dbReference>
<evidence type="ECO:0000313" key="3">
    <source>
        <dbReference type="EMBL" id="TBL72991.1"/>
    </source>
</evidence>
<reference evidence="3 4" key="1">
    <citation type="submission" date="2019-02" db="EMBL/GenBank/DDBJ databases">
        <title>Paenibacillus sp. nov., isolated from surface-sterilized tissue of Thalictrum simplex L.</title>
        <authorList>
            <person name="Tuo L."/>
        </authorList>
    </citation>
    <scope>NUCLEOTIDE SEQUENCE [LARGE SCALE GENOMIC DNA]</scope>
    <source>
        <strain evidence="3 4">N2SHLJ1</strain>
    </source>
</reference>
<sequence>MSLQAVFENMEKLIEAHQTLLDLGERKKQALIVNDIDQLTAAVNKEGRLIKQVTELDQQRIHAIGAFMLEKGYRPNPYVTISDLTKLIFKMDEKKALQTLQQTLLQTIERLKTLNELNRQLLEQSLTFVNYSLDLVLGPPEDEAVYQNPQQQQGYGFKRQGMFDSRA</sequence>
<accession>A0A4Q9DJB3</accession>